<gene>
    <name evidence="8 10" type="primary">napF</name>
    <name evidence="10" type="ORF">HGP28_00360</name>
</gene>
<evidence type="ECO:0000256" key="4">
    <source>
        <dbReference type="ARBA" id="ARBA00022737"/>
    </source>
</evidence>
<feature type="binding site" evidence="8">
    <location>
        <position position="142"/>
    </location>
    <ligand>
        <name>[4Fe-4S] cluster</name>
        <dbReference type="ChEBI" id="CHEBI:49883"/>
        <label>3</label>
    </ligand>
</feature>
<dbReference type="InterPro" id="IPR004496">
    <property type="entry name" value="NapF"/>
</dbReference>
<dbReference type="RefSeq" id="WP_168834448.1">
    <property type="nucleotide sequence ID" value="NZ_JABAIK010000001.1"/>
</dbReference>
<dbReference type="AlphaFoldDB" id="A0A7X8YFG0"/>
<dbReference type="InterPro" id="IPR017896">
    <property type="entry name" value="4Fe4S_Fe-S-bd"/>
</dbReference>
<keyword evidence="1" id="KW-0813">Transport</keyword>
<feature type="binding site" evidence="8">
    <location>
        <position position="67"/>
    </location>
    <ligand>
        <name>[4Fe-4S] cluster</name>
        <dbReference type="ChEBI" id="CHEBI:49883"/>
        <label>2</label>
    </ligand>
</feature>
<dbReference type="PROSITE" id="PS00198">
    <property type="entry name" value="4FE4S_FER_1"/>
    <property type="match status" value="2"/>
</dbReference>
<feature type="binding site" evidence="8">
    <location>
        <position position="70"/>
    </location>
    <ligand>
        <name>[4Fe-4S] cluster</name>
        <dbReference type="ChEBI" id="CHEBI:49883"/>
        <label>2</label>
    </ligand>
</feature>
<keyword evidence="11" id="KW-1185">Reference proteome</keyword>
<feature type="domain" description="4Fe-4S ferredoxin-type" evidence="9">
    <location>
        <begin position="56"/>
        <end position="87"/>
    </location>
</feature>
<comment type="function">
    <text evidence="8">Could be involved in the maturation of NapA, the catalytic subunit of the periplasmic nitrate reductase, before its export into the periplasm.</text>
</comment>
<feature type="domain" description="4Fe-4S ferredoxin-type" evidence="9">
    <location>
        <begin position="130"/>
        <end position="159"/>
    </location>
</feature>
<proteinExistence type="inferred from homology"/>
<evidence type="ECO:0000256" key="6">
    <source>
        <dbReference type="ARBA" id="ARBA00023004"/>
    </source>
</evidence>
<evidence type="ECO:0000256" key="3">
    <source>
        <dbReference type="ARBA" id="ARBA00022723"/>
    </source>
</evidence>
<dbReference type="EMBL" id="JABAIK010000001">
    <property type="protein sequence ID" value="NLS11336.1"/>
    <property type="molecule type" value="Genomic_DNA"/>
</dbReference>
<comment type="subunit">
    <text evidence="8">Interacts with the cytoplasmic NapA precursor.</text>
</comment>
<evidence type="ECO:0000313" key="11">
    <source>
        <dbReference type="Proteomes" id="UP000535589"/>
    </source>
</evidence>
<keyword evidence="7 8" id="KW-0411">Iron-sulfur</keyword>
<dbReference type="InterPro" id="IPR017900">
    <property type="entry name" value="4Fe4S_Fe_S_CS"/>
</dbReference>
<dbReference type="GO" id="GO:0051539">
    <property type="term" value="F:4 iron, 4 sulfur cluster binding"/>
    <property type="evidence" value="ECO:0007669"/>
    <property type="project" value="UniProtKB-UniRule"/>
</dbReference>
<feature type="binding site" evidence="8">
    <location>
        <position position="41"/>
    </location>
    <ligand>
        <name>[4Fe-4S] cluster</name>
        <dbReference type="ChEBI" id="CHEBI:49883"/>
        <label>1</label>
    </ligand>
</feature>
<dbReference type="Pfam" id="PF12838">
    <property type="entry name" value="Fer4_7"/>
    <property type="match status" value="2"/>
</dbReference>
<dbReference type="NCBIfam" id="TIGR00402">
    <property type="entry name" value="napF"/>
    <property type="match status" value="1"/>
</dbReference>
<dbReference type="HAMAP" id="MF_02201">
    <property type="entry name" value="NapF"/>
    <property type="match status" value="1"/>
</dbReference>
<keyword evidence="4 8" id="KW-0677">Repeat</keyword>
<dbReference type="GO" id="GO:0005737">
    <property type="term" value="C:cytoplasm"/>
    <property type="evidence" value="ECO:0007669"/>
    <property type="project" value="UniProtKB-SubCell"/>
</dbReference>
<keyword evidence="3 8" id="KW-0479">Metal-binding</keyword>
<dbReference type="PANTHER" id="PTHR43687:SF6">
    <property type="entry name" value="L-ASPARTATE SEMIALDEHYDE SULFURTRANSFERASE IRON-SULFUR SUBUNIT"/>
    <property type="match status" value="1"/>
</dbReference>
<feature type="binding site" evidence="8">
    <location>
        <position position="35"/>
    </location>
    <ligand>
        <name>[4Fe-4S] cluster</name>
        <dbReference type="ChEBI" id="CHEBI:49883"/>
        <label>1</label>
    </ligand>
</feature>
<evidence type="ECO:0000259" key="9">
    <source>
        <dbReference type="PROSITE" id="PS51379"/>
    </source>
</evidence>
<dbReference type="PANTHER" id="PTHR43687">
    <property type="entry name" value="ADENYLYLSULFATE REDUCTASE, BETA SUBUNIT"/>
    <property type="match status" value="1"/>
</dbReference>
<name>A0A7X8YFG0_9VIBR</name>
<evidence type="ECO:0000256" key="8">
    <source>
        <dbReference type="HAMAP-Rule" id="MF_02201"/>
    </source>
</evidence>
<keyword evidence="6 8" id="KW-0408">Iron</keyword>
<feature type="domain" description="4Fe-4S ferredoxin-type" evidence="9">
    <location>
        <begin position="26"/>
        <end position="55"/>
    </location>
</feature>
<dbReference type="PROSITE" id="PS51379">
    <property type="entry name" value="4FE4S_FER_2"/>
    <property type="match status" value="3"/>
</dbReference>
<feature type="binding site" evidence="8">
    <location>
        <position position="145"/>
    </location>
    <ligand>
        <name>[4Fe-4S] cluster</name>
        <dbReference type="ChEBI" id="CHEBI:49883"/>
        <label>3</label>
    </ligand>
</feature>
<dbReference type="Proteomes" id="UP000535589">
    <property type="component" value="Unassembled WGS sequence"/>
</dbReference>
<protein>
    <recommendedName>
        <fullName evidence="8">Ferredoxin-type protein NapF</fullName>
    </recommendedName>
</protein>
<comment type="similarity">
    <text evidence="8">Belongs to the NapF family.</text>
</comment>
<dbReference type="InterPro" id="IPR050572">
    <property type="entry name" value="Fe-S_Ferredoxin"/>
</dbReference>
<feature type="binding site" evidence="8">
    <location>
        <position position="149"/>
    </location>
    <ligand>
        <name>[4Fe-4S] cluster</name>
        <dbReference type="ChEBI" id="CHEBI:49883"/>
        <label>3</label>
    </ligand>
</feature>
<feature type="binding site" evidence="8">
    <location>
        <position position="139"/>
    </location>
    <ligand>
        <name>[4Fe-4S] cluster</name>
        <dbReference type="ChEBI" id="CHEBI:49883"/>
        <label>3</label>
    </ligand>
</feature>
<comment type="subcellular location">
    <subcellularLocation>
        <location evidence="8">Cytoplasm</location>
    </subcellularLocation>
</comment>
<evidence type="ECO:0000313" key="10">
    <source>
        <dbReference type="EMBL" id="NLS11336.1"/>
    </source>
</evidence>
<feature type="binding site" evidence="8">
    <location>
        <position position="38"/>
    </location>
    <ligand>
        <name>[4Fe-4S] cluster</name>
        <dbReference type="ChEBI" id="CHEBI:49883"/>
        <label>1</label>
    </ligand>
</feature>
<keyword evidence="5" id="KW-0249">Electron transport</keyword>
<comment type="cofactor">
    <cofactor evidence="8">
        <name>[4Fe-4S] cluster</name>
        <dbReference type="ChEBI" id="CHEBI:49883"/>
    </cofactor>
</comment>
<sequence length="179" mass="19896">MVDLTKRRWFRPSKQPLMNPTLPWLRDPAQFLDECDRCGACVKVCENHIITLGSGGFPTVDFTQGECSFCYQCVKACPKPLFYSQQHTPWQAEITLTSNCLALRNVECRGCSDNCEYQAITFQLGIGRVAQPQVHNERCVGCGACIAPCPTQALSLELQAGITKPSDPHTHTITITECQ</sequence>
<evidence type="ECO:0000256" key="7">
    <source>
        <dbReference type="ARBA" id="ARBA00023014"/>
    </source>
</evidence>
<keyword evidence="2 8" id="KW-0004">4Fe-4S</keyword>
<evidence type="ECO:0000256" key="5">
    <source>
        <dbReference type="ARBA" id="ARBA00022982"/>
    </source>
</evidence>
<feature type="binding site" evidence="8">
    <location>
        <position position="45"/>
    </location>
    <ligand>
        <name>[4Fe-4S] cluster</name>
        <dbReference type="ChEBI" id="CHEBI:49883"/>
        <label>1</label>
    </ligand>
</feature>
<keyword evidence="8" id="KW-0963">Cytoplasm</keyword>
<feature type="binding site" evidence="8">
    <location>
        <position position="73"/>
    </location>
    <ligand>
        <name>[4Fe-4S] cluster</name>
        <dbReference type="ChEBI" id="CHEBI:49883"/>
        <label>2</label>
    </ligand>
</feature>
<evidence type="ECO:0000256" key="2">
    <source>
        <dbReference type="ARBA" id="ARBA00022485"/>
    </source>
</evidence>
<comment type="caution">
    <text evidence="10">The sequence shown here is derived from an EMBL/GenBank/DDBJ whole genome shotgun (WGS) entry which is preliminary data.</text>
</comment>
<dbReference type="Gene3D" id="3.30.70.20">
    <property type="match status" value="2"/>
</dbReference>
<reference evidence="10 11" key="1">
    <citation type="submission" date="2020-04" db="EMBL/GenBank/DDBJ databases">
        <title>Vibrio sp. SM6, a novel species isolated from seawater.</title>
        <authorList>
            <person name="Wang X."/>
        </authorList>
    </citation>
    <scope>NUCLEOTIDE SEQUENCE [LARGE SCALE GENOMIC DNA]</scope>
    <source>
        <strain evidence="10 11">SM6</strain>
    </source>
</reference>
<dbReference type="CDD" id="cd10564">
    <property type="entry name" value="NapF_like"/>
    <property type="match status" value="1"/>
</dbReference>
<dbReference type="SUPFAM" id="SSF54862">
    <property type="entry name" value="4Fe-4S ferredoxins"/>
    <property type="match status" value="1"/>
</dbReference>
<feature type="binding site" evidence="8">
    <location>
        <position position="77"/>
    </location>
    <ligand>
        <name>[4Fe-4S] cluster</name>
        <dbReference type="ChEBI" id="CHEBI:49883"/>
        <label>2</label>
    </ligand>
</feature>
<organism evidence="10 11">
    <name type="scientific">Vibrio agarilyticus</name>
    <dbReference type="NCBI Taxonomy" id="2726741"/>
    <lineage>
        <taxon>Bacteria</taxon>
        <taxon>Pseudomonadati</taxon>
        <taxon>Pseudomonadota</taxon>
        <taxon>Gammaproteobacteria</taxon>
        <taxon>Vibrionales</taxon>
        <taxon>Vibrionaceae</taxon>
        <taxon>Vibrio</taxon>
    </lineage>
</organism>
<dbReference type="GO" id="GO:0046872">
    <property type="term" value="F:metal ion binding"/>
    <property type="evidence" value="ECO:0007669"/>
    <property type="project" value="UniProtKB-KW"/>
</dbReference>
<evidence type="ECO:0000256" key="1">
    <source>
        <dbReference type="ARBA" id="ARBA00022448"/>
    </source>
</evidence>
<accession>A0A7X8YFG0</accession>